<evidence type="ECO:0000256" key="1">
    <source>
        <dbReference type="SAM" id="MobiDB-lite"/>
    </source>
</evidence>
<keyword evidence="4" id="KW-1185">Reference proteome</keyword>
<dbReference type="AlphaFoldDB" id="E7RUU5"/>
<organism evidence="3 4">
    <name type="scientific">Lautropia mirabilis ATCC 51599</name>
    <dbReference type="NCBI Taxonomy" id="887898"/>
    <lineage>
        <taxon>Bacteria</taxon>
        <taxon>Pseudomonadati</taxon>
        <taxon>Pseudomonadota</taxon>
        <taxon>Betaproteobacteria</taxon>
        <taxon>Burkholderiales</taxon>
        <taxon>Burkholderiaceae</taxon>
        <taxon>Lautropia</taxon>
    </lineage>
</organism>
<comment type="caution">
    <text evidence="3">The sequence shown here is derived from an EMBL/GenBank/DDBJ whole genome shotgun (WGS) entry which is preliminary data.</text>
</comment>
<evidence type="ECO:0000313" key="4">
    <source>
        <dbReference type="Proteomes" id="UP000011021"/>
    </source>
</evidence>
<proteinExistence type="predicted"/>
<dbReference type="HOGENOM" id="CLU_082392_0_0_4"/>
<feature type="compositionally biased region" description="Basic residues" evidence="1">
    <location>
        <begin position="273"/>
        <end position="283"/>
    </location>
</feature>
<reference evidence="3 4" key="1">
    <citation type="submission" date="2010-12" db="EMBL/GenBank/DDBJ databases">
        <authorList>
            <person name="Muzny D."/>
            <person name="Qin X."/>
            <person name="Deng J."/>
            <person name="Jiang H."/>
            <person name="Liu Y."/>
            <person name="Qu J."/>
            <person name="Song X.-Z."/>
            <person name="Zhang L."/>
            <person name="Thornton R."/>
            <person name="Coyle M."/>
            <person name="Francisco L."/>
            <person name="Jackson L."/>
            <person name="Javaid M."/>
            <person name="Korchina V."/>
            <person name="Kovar C."/>
            <person name="Mata R."/>
            <person name="Mathew T."/>
            <person name="Ngo R."/>
            <person name="Nguyen L."/>
            <person name="Nguyen N."/>
            <person name="Okwuonu G."/>
            <person name="Ongeri F."/>
            <person name="Pham C."/>
            <person name="Simmons D."/>
            <person name="Wilczek-Boney K."/>
            <person name="Hale W."/>
            <person name="Jakkamsetti A."/>
            <person name="Pham P."/>
            <person name="Ruth R."/>
            <person name="San Lucas F."/>
            <person name="Warren J."/>
            <person name="Zhang J."/>
            <person name="Zhao Z."/>
            <person name="Zhou C."/>
            <person name="Zhu D."/>
            <person name="Lee S."/>
            <person name="Bess C."/>
            <person name="Blankenburg K."/>
            <person name="Forbes L."/>
            <person name="Fu Q."/>
            <person name="Gubbala S."/>
            <person name="Hirani K."/>
            <person name="Jayaseelan J.C."/>
            <person name="Lara F."/>
            <person name="Munidasa M."/>
            <person name="Palculict T."/>
            <person name="Patil S."/>
            <person name="Pu L.-L."/>
            <person name="Saada N."/>
            <person name="Tang L."/>
            <person name="Weissenberger G."/>
            <person name="Zhu Y."/>
            <person name="Hemphill L."/>
            <person name="Shang Y."/>
            <person name="Youmans B."/>
            <person name="Ayvaz T."/>
            <person name="Ross M."/>
            <person name="Santibanez J."/>
            <person name="Aqrawi P."/>
            <person name="Gross S."/>
            <person name="Joshi V."/>
            <person name="Fowler G."/>
            <person name="Nazareth L."/>
            <person name="Reid J."/>
            <person name="Worley K."/>
            <person name="Petrosino J."/>
            <person name="Highlander S."/>
            <person name="Gibbs R."/>
        </authorList>
    </citation>
    <scope>NUCLEOTIDE SEQUENCE [LARGE SCALE GENOMIC DNA]</scope>
    <source>
        <strain evidence="3 4">ATCC 51599</strain>
    </source>
</reference>
<name>E7RUU5_9BURK</name>
<keyword evidence="2" id="KW-0472">Membrane</keyword>
<dbReference type="EMBL" id="AEQP01000002">
    <property type="protein sequence ID" value="EFV95549.1"/>
    <property type="molecule type" value="Genomic_DNA"/>
</dbReference>
<dbReference type="eggNOG" id="ENOG5030AKV">
    <property type="taxonomic scope" value="Bacteria"/>
</dbReference>
<keyword evidence="2" id="KW-0812">Transmembrane</keyword>
<sequence length="283" mass="32155">MFALLIIPVLVAGFLACHIHPVHSYKLHRYEGQYLYLKSAELGLACLALAGMLAMLGHWLLPSELAVGHWHIGLEWPSALAEMLQNSAGMERSSGLQASWLILLSGMTCLSAWLLKVLGHLHLCLRFRTWDTHIFIIQDILEDSPLDDLLFRLSLQQDKYAMLMMDDRKVYVGKIISLGEPSETAGMDQDISIMPLMSGYRDKDTLRVNFTTDYAQVGANIYVSLRQEQIVSATEFNFEAYQTWQRDREAEKKVEPRQSIRQASRGAAPVWIRRPHPSRSRAS</sequence>
<feature type="compositionally biased region" description="Basic and acidic residues" evidence="1">
    <location>
        <begin position="247"/>
        <end position="258"/>
    </location>
</feature>
<evidence type="ECO:0000256" key="2">
    <source>
        <dbReference type="SAM" id="Phobius"/>
    </source>
</evidence>
<dbReference type="Proteomes" id="UP000011021">
    <property type="component" value="Unassembled WGS sequence"/>
</dbReference>
<accession>E7RUU5</accession>
<feature type="transmembrane region" description="Helical" evidence="2">
    <location>
        <begin position="40"/>
        <end position="61"/>
    </location>
</feature>
<protein>
    <submittedName>
        <fullName evidence="3">Uncharacterized protein</fullName>
    </submittedName>
</protein>
<dbReference type="RefSeq" id="WP_005672436.1">
    <property type="nucleotide sequence ID" value="NZ_CP146288.1"/>
</dbReference>
<evidence type="ECO:0000313" key="3">
    <source>
        <dbReference type="EMBL" id="EFV95549.1"/>
    </source>
</evidence>
<gene>
    <name evidence="3" type="ORF">HMPREF0551_0457</name>
</gene>
<keyword evidence="2" id="KW-1133">Transmembrane helix</keyword>
<feature type="transmembrane region" description="Helical" evidence="2">
    <location>
        <begin position="100"/>
        <end position="119"/>
    </location>
</feature>
<feature type="region of interest" description="Disordered" evidence="1">
    <location>
        <begin position="247"/>
        <end position="283"/>
    </location>
</feature>